<dbReference type="AlphaFoldDB" id="A0AAD4MID6"/>
<dbReference type="InterPro" id="IPR002110">
    <property type="entry name" value="Ankyrin_rpt"/>
</dbReference>
<accession>A0AAD4MID6</accession>
<dbReference type="InterPro" id="IPR036770">
    <property type="entry name" value="Ankyrin_rpt-contain_sf"/>
</dbReference>
<evidence type="ECO:0000313" key="3">
    <source>
        <dbReference type="Proteomes" id="UP001201812"/>
    </source>
</evidence>
<keyword evidence="3" id="KW-1185">Reference proteome</keyword>
<feature type="chain" id="PRO_5042121132" evidence="1">
    <location>
        <begin position="22"/>
        <end position="78"/>
    </location>
</feature>
<dbReference type="EMBL" id="JAKKPZ010000448">
    <property type="protein sequence ID" value="KAI1695029.1"/>
    <property type="molecule type" value="Genomic_DNA"/>
</dbReference>
<sequence>MRYSMIIFALTLALWITPITGTQNENGQTPLHVAAARERVRFPEFLAGEEDVNAKDKDGKSPFHLAAANNKTIFLQIN</sequence>
<comment type="caution">
    <text evidence="2">The sequence shown here is derived from an EMBL/GenBank/DDBJ whole genome shotgun (WGS) entry which is preliminary data.</text>
</comment>
<evidence type="ECO:0000256" key="1">
    <source>
        <dbReference type="SAM" id="SignalP"/>
    </source>
</evidence>
<evidence type="ECO:0000313" key="2">
    <source>
        <dbReference type="EMBL" id="KAI1695029.1"/>
    </source>
</evidence>
<organism evidence="2 3">
    <name type="scientific">Ditylenchus destructor</name>
    <dbReference type="NCBI Taxonomy" id="166010"/>
    <lineage>
        <taxon>Eukaryota</taxon>
        <taxon>Metazoa</taxon>
        <taxon>Ecdysozoa</taxon>
        <taxon>Nematoda</taxon>
        <taxon>Chromadorea</taxon>
        <taxon>Rhabditida</taxon>
        <taxon>Tylenchina</taxon>
        <taxon>Tylenchomorpha</taxon>
        <taxon>Sphaerularioidea</taxon>
        <taxon>Anguinidae</taxon>
        <taxon>Anguininae</taxon>
        <taxon>Ditylenchus</taxon>
    </lineage>
</organism>
<proteinExistence type="predicted"/>
<reference evidence="2" key="1">
    <citation type="submission" date="2022-01" db="EMBL/GenBank/DDBJ databases">
        <title>Genome Sequence Resource for Two Populations of Ditylenchus destructor, the Migratory Endoparasitic Phytonematode.</title>
        <authorList>
            <person name="Zhang H."/>
            <person name="Lin R."/>
            <person name="Xie B."/>
        </authorList>
    </citation>
    <scope>NUCLEOTIDE SEQUENCE</scope>
    <source>
        <strain evidence="2">BazhouSP</strain>
    </source>
</reference>
<gene>
    <name evidence="2" type="ORF">DdX_19804</name>
</gene>
<protein>
    <submittedName>
        <fullName evidence="2">Ankyrin repeats (3 copies) domain-containing protein</fullName>
    </submittedName>
</protein>
<dbReference type="Gene3D" id="1.25.40.20">
    <property type="entry name" value="Ankyrin repeat-containing domain"/>
    <property type="match status" value="1"/>
</dbReference>
<dbReference type="SUPFAM" id="SSF48403">
    <property type="entry name" value="Ankyrin repeat"/>
    <property type="match status" value="1"/>
</dbReference>
<dbReference type="Proteomes" id="UP001201812">
    <property type="component" value="Unassembled WGS sequence"/>
</dbReference>
<dbReference type="Pfam" id="PF12796">
    <property type="entry name" value="Ank_2"/>
    <property type="match status" value="1"/>
</dbReference>
<keyword evidence="1" id="KW-0732">Signal</keyword>
<feature type="signal peptide" evidence="1">
    <location>
        <begin position="1"/>
        <end position="21"/>
    </location>
</feature>
<name>A0AAD4MID6_9BILA</name>